<gene>
    <name evidence="1" type="ORF">MIM_c33760</name>
</gene>
<organism evidence="1 2">
    <name type="scientific">Advenella mimigardefordensis (strain DSM 17166 / LMG 22922 / DPN7)</name>
    <dbReference type="NCBI Taxonomy" id="1247726"/>
    <lineage>
        <taxon>Bacteria</taxon>
        <taxon>Pseudomonadati</taxon>
        <taxon>Pseudomonadota</taxon>
        <taxon>Betaproteobacteria</taxon>
        <taxon>Burkholderiales</taxon>
        <taxon>Alcaligenaceae</taxon>
    </lineage>
</organism>
<accession>W0PI19</accession>
<dbReference type="EMBL" id="CP003915">
    <property type="protein sequence ID" value="AHG65437.1"/>
    <property type="molecule type" value="Genomic_DNA"/>
</dbReference>
<name>W0PI19_ADVMD</name>
<dbReference type="STRING" id="1247726.MIM_c33760"/>
<evidence type="ECO:0000313" key="1">
    <source>
        <dbReference type="EMBL" id="AHG65437.1"/>
    </source>
</evidence>
<reference evidence="1 2" key="1">
    <citation type="journal article" date="2014" name="Microbiology">
        <title>Unravelling the complete genome sequence of Advenella mimigardefordensis strain DPN7T and novel insights in the catabolism of the xenobiotic polythioester precursor 3,3'-dithiodipropionate.</title>
        <authorList>
            <person name="Wubbeler J.H."/>
            <person name="Hiessl S."/>
            <person name="Schuldes J."/>
            <person name="Thurmer A."/>
            <person name="Daniel R."/>
            <person name="Steinbuchel A."/>
        </authorList>
    </citation>
    <scope>NUCLEOTIDE SEQUENCE [LARGE SCALE GENOMIC DNA]</scope>
    <source>
        <strain evidence="2">DSM 17166 / LMG 22922 / DPN7</strain>
    </source>
</reference>
<dbReference type="Pfam" id="PF13665">
    <property type="entry name" value="Tox-PAAR-like"/>
    <property type="match status" value="1"/>
</dbReference>
<dbReference type="HOGENOM" id="CLU_130931_2_0_4"/>
<proteinExistence type="predicted"/>
<evidence type="ECO:0000313" key="2">
    <source>
        <dbReference type="Proteomes" id="UP000019095"/>
    </source>
</evidence>
<keyword evidence="2" id="KW-1185">Reference proteome</keyword>
<dbReference type="KEGG" id="amim:MIM_c33760"/>
<dbReference type="AlphaFoldDB" id="W0PI19"/>
<dbReference type="PATRIC" id="fig|1247726.3.peg.3735"/>
<protein>
    <submittedName>
        <fullName evidence="1">Uncharacterized protein</fullName>
    </submittedName>
</protein>
<dbReference type="Proteomes" id="UP000019095">
    <property type="component" value="Chromosome"/>
</dbReference>
<sequence>MFNTTQLAGGWIGWPDMCKTPPAMLPIPYPNIGTHALAPNPCFRVLYCCAPVHNKNTKKAISFGDQPGVAGGVASQVFMSQTSHLAAYSRTYKINNKPAVRLTGVEKSNRRNVIVFDIIPSVQFKNLCLAA</sequence>